<dbReference type="InterPro" id="IPR006680">
    <property type="entry name" value="Amidohydro-rel"/>
</dbReference>
<accession>A0A7G5H3E4</accession>
<evidence type="ECO:0000259" key="11">
    <source>
        <dbReference type="Pfam" id="PF01979"/>
    </source>
</evidence>
<dbReference type="NCBIfam" id="TIGR03178">
    <property type="entry name" value="allantoinase"/>
    <property type="match status" value="1"/>
</dbReference>
<keyword evidence="9 12" id="KW-0378">Hydrolase</keyword>
<protein>
    <recommendedName>
        <fullName evidence="7">allantoinase</fullName>
        <ecNumber evidence="7">3.5.2.5</ecNumber>
    </recommendedName>
</protein>
<dbReference type="FunFam" id="3.20.20.140:FF:000032">
    <property type="entry name" value="Allantoinase Dal1"/>
    <property type="match status" value="1"/>
</dbReference>
<dbReference type="Pfam" id="PF01979">
    <property type="entry name" value="Amidohydro_1"/>
    <property type="match status" value="1"/>
</dbReference>
<evidence type="ECO:0000256" key="6">
    <source>
        <dbReference type="ARBA" id="ARBA00011881"/>
    </source>
</evidence>
<dbReference type="GO" id="GO:0000256">
    <property type="term" value="P:allantoin catabolic process"/>
    <property type="evidence" value="ECO:0007669"/>
    <property type="project" value="InterPro"/>
</dbReference>
<evidence type="ECO:0000256" key="5">
    <source>
        <dbReference type="ARBA" id="ARBA00010368"/>
    </source>
</evidence>
<dbReference type="GO" id="GO:0004038">
    <property type="term" value="F:allantoinase activity"/>
    <property type="evidence" value="ECO:0007669"/>
    <property type="project" value="UniProtKB-EC"/>
</dbReference>
<comment type="similarity">
    <text evidence="5">Belongs to the metallo-dependent hydrolases superfamily. Allantoinase family.</text>
</comment>
<dbReference type="Gene3D" id="3.20.20.140">
    <property type="entry name" value="Metal-dependent hydrolases"/>
    <property type="match status" value="1"/>
</dbReference>
<dbReference type="PANTHER" id="PTHR43668:SF2">
    <property type="entry name" value="ALLANTOINASE"/>
    <property type="match status" value="1"/>
</dbReference>
<dbReference type="GO" id="GO:0006145">
    <property type="term" value="P:purine nucleobase catabolic process"/>
    <property type="evidence" value="ECO:0007669"/>
    <property type="project" value="TreeGrafter"/>
</dbReference>
<evidence type="ECO:0000256" key="7">
    <source>
        <dbReference type="ARBA" id="ARBA00012863"/>
    </source>
</evidence>
<dbReference type="EMBL" id="CP059732">
    <property type="protein sequence ID" value="QMW05636.1"/>
    <property type="molecule type" value="Genomic_DNA"/>
</dbReference>
<dbReference type="SUPFAM" id="SSF51338">
    <property type="entry name" value="Composite domain of metallo-dependent hydrolases"/>
    <property type="match status" value="1"/>
</dbReference>
<dbReference type="InterPro" id="IPR011059">
    <property type="entry name" value="Metal-dep_hydrolase_composite"/>
</dbReference>
<comment type="cofactor">
    <cofactor evidence="1">
        <name>Zn(2+)</name>
        <dbReference type="ChEBI" id="CHEBI:29105"/>
    </cofactor>
</comment>
<dbReference type="PROSITE" id="PS00482">
    <property type="entry name" value="DIHYDROOROTASE_1"/>
    <property type="match status" value="1"/>
</dbReference>
<evidence type="ECO:0000256" key="10">
    <source>
        <dbReference type="ARBA" id="ARBA00022833"/>
    </source>
</evidence>
<dbReference type="GO" id="GO:0005737">
    <property type="term" value="C:cytoplasm"/>
    <property type="evidence" value="ECO:0007669"/>
    <property type="project" value="TreeGrafter"/>
</dbReference>
<evidence type="ECO:0000313" key="13">
    <source>
        <dbReference type="Proteomes" id="UP000515369"/>
    </source>
</evidence>
<dbReference type="InterPro" id="IPR050138">
    <property type="entry name" value="DHOase/Allantoinase_Hydrolase"/>
</dbReference>
<name>A0A7G5H3E4_9BACT</name>
<feature type="domain" description="Amidohydrolase-related" evidence="11">
    <location>
        <begin position="51"/>
        <end position="425"/>
    </location>
</feature>
<evidence type="ECO:0000256" key="4">
    <source>
        <dbReference type="ARBA" id="ARBA00010286"/>
    </source>
</evidence>
<dbReference type="Proteomes" id="UP000515369">
    <property type="component" value="Chromosome"/>
</dbReference>
<dbReference type="EC" id="3.5.2.5" evidence="7"/>
<gene>
    <name evidence="12" type="primary">allB</name>
    <name evidence="12" type="ORF">H3H32_12460</name>
</gene>
<evidence type="ECO:0000256" key="2">
    <source>
        <dbReference type="ARBA" id="ARBA00002368"/>
    </source>
</evidence>
<dbReference type="KEGG" id="sfol:H3H32_12460"/>
<proteinExistence type="inferred from homology"/>
<dbReference type="GO" id="GO:0008270">
    <property type="term" value="F:zinc ion binding"/>
    <property type="evidence" value="ECO:0007669"/>
    <property type="project" value="InterPro"/>
</dbReference>
<dbReference type="AlphaFoldDB" id="A0A7G5H3E4"/>
<evidence type="ECO:0000256" key="8">
    <source>
        <dbReference type="ARBA" id="ARBA00022723"/>
    </source>
</evidence>
<evidence type="ECO:0000313" key="12">
    <source>
        <dbReference type="EMBL" id="QMW05636.1"/>
    </source>
</evidence>
<keyword evidence="13" id="KW-1185">Reference proteome</keyword>
<evidence type="ECO:0000256" key="1">
    <source>
        <dbReference type="ARBA" id="ARBA00001947"/>
    </source>
</evidence>
<sequence>MIDLAINGNKICTPHGIRQAVVILKNGLIADVCSEVPVDFAGDVIAIGDSVLMAGVIDPHVHINEPGRTDWEGFNTATRAAIAGGLTTLVDMPLNSSPVTTTAEAFDQKLAATQGQLHTNCGFWGGLIPGNTDDIELLIEKGVVGFKAFLTHSGIDDFPNVTEEDLRKAMPLIARHGLPLLVHCELSTDGQLATGDPQSYQNYLSSRPKKWEDEAIALMIRLCEEYNCRTHIVHLSSANSIEPIAIAKRNGLPLTVETAQHYLYFTAETIPDGQTQFKCAPPIREKENNDQLWEALRAGIIDFVATDHSPAPPDLKQLQSGDFMKAWGGIASLQLALPILWTAAKERGFAVTDIARWLSEKPAQLAGVSNRKGQIVKGFDADLVVWNPDKSFVVSADSLQHKHKMTPYLNEELYGVVEQTYLAGELVFKNGDFIKLNAGRLINYRDAETQS</sequence>
<dbReference type="InterPro" id="IPR002195">
    <property type="entry name" value="Dihydroorotase_CS"/>
</dbReference>
<comment type="similarity">
    <text evidence="4">Belongs to the metallo-dependent hydrolases superfamily. DHOase family. Class I DHOase subfamily.</text>
</comment>
<dbReference type="SUPFAM" id="SSF51556">
    <property type="entry name" value="Metallo-dependent hydrolases"/>
    <property type="match status" value="1"/>
</dbReference>
<comment type="subunit">
    <text evidence="6">Homotetramer.</text>
</comment>
<evidence type="ECO:0000256" key="3">
    <source>
        <dbReference type="ARBA" id="ARBA00004968"/>
    </source>
</evidence>
<reference evidence="12 13" key="1">
    <citation type="submission" date="2020-07" db="EMBL/GenBank/DDBJ databases">
        <title>Spirosoma foliorum sp. nov., isolated from the leaves on the Nejang mountain Korea, Republic of.</title>
        <authorList>
            <person name="Ho H."/>
            <person name="Lee Y.-J."/>
            <person name="Nurcahyanto D.-A."/>
            <person name="Kim S.-G."/>
        </authorList>
    </citation>
    <scope>NUCLEOTIDE SEQUENCE [LARGE SCALE GENOMIC DNA]</scope>
    <source>
        <strain evidence="12 13">PL0136</strain>
    </source>
</reference>
<dbReference type="GO" id="GO:0050897">
    <property type="term" value="F:cobalt ion binding"/>
    <property type="evidence" value="ECO:0007669"/>
    <property type="project" value="InterPro"/>
</dbReference>
<dbReference type="InterPro" id="IPR032466">
    <property type="entry name" value="Metal_Hydrolase"/>
</dbReference>
<evidence type="ECO:0000256" key="9">
    <source>
        <dbReference type="ARBA" id="ARBA00022801"/>
    </source>
</evidence>
<comment type="pathway">
    <text evidence="3">Nitrogen metabolism; (S)-allantoin degradation; allantoate from (S)-allantoin: step 1/1.</text>
</comment>
<organism evidence="12 13">
    <name type="scientific">Spirosoma foliorum</name>
    <dbReference type="NCBI Taxonomy" id="2710596"/>
    <lineage>
        <taxon>Bacteria</taxon>
        <taxon>Pseudomonadati</taxon>
        <taxon>Bacteroidota</taxon>
        <taxon>Cytophagia</taxon>
        <taxon>Cytophagales</taxon>
        <taxon>Cytophagaceae</taxon>
        <taxon>Spirosoma</taxon>
    </lineage>
</organism>
<comment type="function">
    <text evidence="2">Catalyzes the reversible cyclization of carbamoyl aspartate to dihydroorotate.</text>
</comment>
<dbReference type="RefSeq" id="WP_182463017.1">
    <property type="nucleotide sequence ID" value="NZ_CP059732.1"/>
</dbReference>
<keyword evidence="8" id="KW-0479">Metal-binding</keyword>
<dbReference type="InterPro" id="IPR017593">
    <property type="entry name" value="Allantoinase"/>
</dbReference>
<keyword evidence="10" id="KW-0862">Zinc</keyword>
<dbReference type="PANTHER" id="PTHR43668">
    <property type="entry name" value="ALLANTOINASE"/>
    <property type="match status" value="1"/>
</dbReference>